<dbReference type="AlphaFoldDB" id="A0A6J7RWK5"/>
<reference evidence="2" key="1">
    <citation type="submission" date="2020-05" db="EMBL/GenBank/DDBJ databases">
        <authorList>
            <person name="Chiriac C."/>
            <person name="Salcher M."/>
            <person name="Ghai R."/>
            <person name="Kavagutti S V."/>
        </authorList>
    </citation>
    <scope>NUCLEOTIDE SEQUENCE</scope>
</reference>
<evidence type="ECO:0000256" key="1">
    <source>
        <dbReference type="SAM" id="MobiDB-lite"/>
    </source>
</evidence>
<organism evidence="2">
    <name type="scientific">freshwater metagenome</name>
    <dbReference type="NCBI Taxonomy" id="449393"/>
    <lineage>
        <taxon>unclassified sequences</taxon>
        <taxon>metagenomes</taxon>
        <taxon>ecological metagenomes</taxon>
    </lineage>
</organism>
<protein>
    <submittedName>
        <fullName evidence="2">Unannotated protein</fullName>
    </submittedName>
</protein>
<proteinExistence type="predicted"/>
<name>A0A6J7RWK5_9ZZZZ</name>
<gene>
    <name evidence="2" type="ORF">UFOPK4112_01896</name>
</gene>
<sequence>MTVQRIHARLAGLITDSVADASGEFIAGEVLRSWSLAKAWVPGTPIGARIGHAAPGPHVPGRSDWVPHPGDEHYDGNLWGATGKVTATDHRERRESPGGEHWVTIRGHAVWIDQSGLFHIHGKHNPGTKPGHATWKDWSGHGISRTDARSGEESPVPDDFTKPLHGSPGSMDVQERNGVIEAHLRTGWDAGGPKRMTGELTASIVRASELSPTTEGTPRYRWEIRTTARGLPTDPHGAQDPPGATIERVSGTRAQALAKAHDVLVSGVHDDLERYSAHHDAITALPDPPVYRILSRPGVHRPSIDLRSPEAIRQQVLAGLQPGVRRNVEAATAHARMALDTAGAAILAAQVERHAAVAEMDALHAPNKVWPASDPMGRTAKRASADRMTRAAQQVMPAADDYQAAVDSMELALFAYDNHLLASRDEAHRVILSRQATMAITPTVLDVPDTGDASRTDPSHPVVHAAAEAASFLNHLFAADRTLPIQGAHEDYPLDPLVMPEPSTEYPFVDYHPVALDHFNLLVVRKPGDVRPSYMPMLGVRVDGPPKSTQRFLQPQAPRVIAGIADDSPAVVFVHEFAHHIDEYCPDVRRKVVAFYDRRTQGYDPVPLRDLTGNPNFPSSELSKPDRFHHPYLGKVCAPGVTEILSVGTESLYRDPVGLALSDPDLFRMLMEVYRG</sequence>
<evidence type="ECO:0000313" key="2">
    <source>
        <dbReference type="EMBL" id="CAB5033116.1"/>
    </source>
</evidence>
<accession>A0A6J7RWK5</accession>
<dbReference type="EMBL" id="CAFBPM010000040">
    <property type="protein sequence ID" value="CAB5033116.1"/>
    <property type="molecule type" value="Genomic_DNA"/>
</dbReference>
<feature type="compositionally biased region" description="Basic and acidic residues" evidence="1">
    <location>
        <begin position="138"/>
        <end position="152"/>
    </location>
</feature>
<feature type="region of interest" description="Disordered" evidence="1">
    <location>
        <begin position="138"/>
        <end position="172"/>
    </location>
</feature>